<feature type="compositionally biased region" description="Low complexity" evidence="1">
    <location>
        <begin position="295"/>
        <end position="308"/>
    </location>
</feature>
<protein>
    <submittedName>
        <fullName evidence="2">Uncharacterized protein</fullName>
    </submittedName>
</protein>
<feature type="region of interest" description="Disordered" evidence="1">
    <location>
        <begin position="198"/>
        <end position="217"/>
    </location>
</feature>
<dbReference type="GeneID" id="37024866"/>
<feature type="region of interest" description="Disordered" evidence="1">
    <location>
        <begin position="53"/>
        <end position="153"/>
    </location>
</feature>
<feature type="region of interest" description="Disordered" evidence="1">
    <location>
        <begin position="295"/>
        <end position="371"/>
    </location>
</feature>
<evidence type="ECO:0000313" key="2">
    <source>
        <dbReference type="EMBL" id="PWN31785.1"/>
    </source>
</evidence>
<proteinExistence type="predicted"/>
<evidence type="ECO:0000256" key="1">
    <source>
        <dbReference type="SAM" id="MobiDB-lite"/>
    </source>
</evidence>
<accession>A0A316V8I0</accession>
<dbReference type="AlphaFoldDB" id="A0A316V8I0"/>
<dbReference type="Proteomes" id="UP000245771">
    <property type="component" value="Unassembled WGS sequence"/>
</dbReference>
<gene>
    <name evidence="2" type="ORF">FA14DRAFT_92993</name>
</gene>
<dbReference type="EMBL" id="KZ819607">
    <property type="protein sequence ID" value="PWN31785.1"/>
    <property type="molecule type" value="Genomic_DNA"/>
</dbReference>
<feature type="region of interest" description="Disordered" evidence="1">
    <location>
        <begin position="239"/>
        <end position="262"/>
    </location>
</feature>
<evidence type="ECO:0000313" key="3">
    <source>
        <dbReference type="Proteomes" id="UP000245771"/>
    </source>
</evidence>
<name>A0A316V8I0_9BASI</name>
<feature type="compositionally biased region" description="Basic and acidic residues" evidence="1">
    <location>
        <begin position="239"/>
        <end position="249"/>
    </location>
</feature>
<dbReference type="RefSeq" id="XP_025352087.1">
    <property type="nucleotide sequence ID" value="XM_025503085.1"/>
</dbReference>
<keyword evidence="3" id="KW-1185">Reference proteome</keyword>
<reference evidence="2 3" key="1">
    <citation type="journal article" date="2018" name="Mol. Biol. Evol.">
        <title>Broad Genomic Sampling Reveals a Smut Pathogenic Ancestry of the Fungal Clade Ustilaginomycotina.</title>
        <authorList>
            <person name="Kijpornyongpan T."/>
            <person name="Mondo S.J."/>
            <person name="Barry K."/>
            <person name="Sandor L."/>
            <person name="Lee J."/>
            <person name="Lipzen A."/>
            <person name="Pangilinan J."/>
            <person name="LaButti K."/>
            <person name="Hainaut M."/>
            <person name="Henrissat B."/>
            <person name="Grigoriev I.V."/>
            <person name="Spatafora J.W."/>
            <person name="Aime M.C."/>
        </authorList>
    </citation>
    <scope>NUCLEOTIDE SEQUENCE [LARGE SCALE GENOMIC DNA]</scope>
    <source>
        <strain evidence="2 3">MCA 3882</strain>
    </source>
</reference>
<sequence>MYTVTKTIWSSCLFSLIFVGVFTHLVSVYAWDEVAEPNLQKRMMNEDQWHGLDSSTTYSAAGGSKDPVQDVPRKPVHGEDSKTKYRIDPTQWTDPEPRSGQKRLSRSPSLDGKQIVHSPSKRKSPEITEAPSAHTPSAPNGESHAEGGRKPGVIYLKPEHKTMVLSQELKDANAKFKKTYKSLNSKWRDKKLTLRQKIMKKATPEQTPRFSSIPGYHERLDKYPEAKVTLSPDFQKANRKFEKTYDKSNKGRKIKKSNAQARDRLNSIHENIIYGQGRGEGVLKKDVANGEQARLLRSSSGYSSGRSLPYTPRRGHEDEYSLLRSTSGVAGRHSHLASPSTRPHGKSAMEIDHSPDHDIKSGAKSRRTTFH</sequence>
<feature type="compositionally biased region" description="Basic and acidic residues" evidence="1">
    <location>
        <begin position="67"/>
        <end position="87"/>
    </location>
</feature>
<organism evidence="2 3">
    <name type="scientific">Meira miltonrushii</name>
    <dbReference type="NCBI Taxonomy" id="1280837"/>
    <lineage>
        <taxon>Eukaryota</taxon>
        <taxon>Fungi</taxon>
        <taxon>Dikarya</taxon>
        <taxon>Basidiomycota</taxon>
        <taxon>Ustilaginomycotina</taxon>
        <taxon>Exobasidiomycetes</taxon>
        <taxon>Exobasidiales</taxon>
        <taxon>Brachybasidiaceae</taxon>
        <taxon>Meira</taxon>
    </lineage>
</organism>
<feature type="compositionally biased region" description="Basic and acidic residues" evidence="1">
    <location>
        <begin position="347"/>
        <end position="361"/>
    </location>
</feature>
<dbReference type="InParanoid" id="A0A316V8I0"/>